<keyword evidence="3" id="KW-1185">Reference proteome</keyword>
<feature type="region of interest" description="Disordered" evidence="1">
    <location>
        <begin position="58"/>
        <end position="117"/>
    </location>
</feature>
<reference evidence="2" key="1">
    <citation type="submission" date="2023-10" db="EMBL/GenBank/DDBJ databases">
        <title>Genome assemblies of two species of porcelain crab, Petrolisthes cinctipes and Petrolisthes manimaculis (Anomura: Porcellanidae).</title>
        <authorList>
            <person name="Angst P."/>
        </authorList>
    </citation>
    <scope>NUCLEOTIDE SEQUENCE</scope>
    <source>
        <strain evidence="2">PB745_01</strain>
        <tissue evidence="2">Gill</tissue>
    </source>
</reference>
<evidence type="ECO:0000256" key="1">
    <source>
        <dbReference type="SAM" id="MobiDB-lite"/>
    </source>
</evidence>
<sequence>MQLMMPQVTEDQLKNKLKNLKQVFRAYREAVSKTGNPQVKEPPHFDLLYSLYEERPLDRPQTVSCSLQPEGEGAATPEGQLSAEEDVGEPIQLPQQPTAAGPKVKRRRVRPPSHSERMERMHYDLMQILKEYQEKSMNNQGEMI</sequence>
<organism evidence="2 3">
    <name type="scientific">Petrolisthes cinctipes</name>
    <name type="common">Flat porcelain crab</name>
    <dbReference type="NCBI Taxonomy" id="88211"/>
    <lineage>
        <taxon>Eukaryota</taxon>
        <taxon>Metazoa</taxon>
        <taxon>Ecdysozoa</taxon>
        <taxon>Arthropoda</taxon>
        <taxon>Crustacea</taxon>
        <taxon>Multicrustacea</taxon>
        <taxon>Malacostraca</taxon>
        <taxon>Eumalacostraca</taxon>
        <taxon>Eucarida</taxon>
        <taxon>Decapoda</taxon>
        <taxon>Pleocyemata</taxon>
        <taxon>Anomura</taxon>
        <taxon>Galatheoidea</taxon>
        <taxon>Porcellanidae</taxon>
        <taxon>Petrolisthes</taxon>
    </lineage>
</organism>
<dbReference type="AlphaFoldDB" id="A0AAE1GJ08"/>
<dbReference type="EMBL" id="JAWQEG010000193">
    <property type="protein sequence ID" value="KAK3893625.1"/>
    <property type="molecule type" value="Genomic_DNA"/>
</dbReference>
<dbReference type="Proteomes" id="UP001286313">
    <property type="component" value="Unassembled WGS sequence"/>
</dbReference>
<gene>
    <name evidence="2" type="ORF">Pcinc_002538</name>
</gene>
<name>A0AAE1GJ08_PETCI</name>
<evidence type="ECO:0000313" key="3">
    <source>
        <dbReference type="Proteomes" id="UP001286313"/>
    </source>
</evidence>
<proteinExistence type="predicted"/>
<evidence type="ECO:0000313" key="2">
    <source>
        <dbReference type="EMBL" id="KAK3893625.1"/>
    </source>
</evidence>
<comment type="caution">
    <text evidence="2">The sequence shown here is derived from an EMBL/GenBank/DDBJ whole genome shotgun (WGS) entry which is preliminary data.</text>
</comment>
<accession>A0AAE1GJ08</accession>
<protein>
    <submittedName>
        <fullName evidence="2">Uncharacterized protein</fullName>
    </submittedName>
</protein>